<dbReference type="RefSeq" id="WP_213246367.1">
    <property type="nucleotide sequence ID" value="NZ_CP045806.1"/>
</dbReference>
<gene>
    <name evidence="6" type="ORF">GII31_02095</name>
</gene>
<name>A0ABX6ID92_9ACTN</name>
<keyword evidence="5" id="KW-0456">Lyase</keyword>
<dbReference type="Gene3D" id="3.30.1360.20">
    <property type="entry name" value="Transcriptional coactivator/pterin dehydratase"/>
    <property type="match status" value="1"/>
</dbReference>
<keyword evidence="7" id="KW-1185">Reference proteome</keyword>
<dbReference type="InterPro" id="IPR036428">
    <property type="entry name" value="PCD_sf"/>
</dbReference>
<evidence type="ECO:0000256" key="4">
    <source>
        <dbReference type="ARBA" id="ARBA00021735"/>
    </source>
</evidence>
<evidence type="ECO:0000313" key="6">
    <source>
        <dbReference type="EMBL" id="QHN33873.1"/>
    </source>
</evidence>
<evidence type="ECO:0000256" key="5">
    <source>
        <dbReference type="ARBA" id="ARBA00023239"/>
    </source>
</evidence>
<evidence type="ECO:0000256" key="1">
    <source>
        <dbReference type="ARBA" id="ARBA00001554"/>
    </source>
</evidence>
<organism evidence="6 7">
    <name type="scientific">Gordonia pseudamarae</name>
    <dbReference type="NCBI Taxonomy" id="2831662"/>
    <lineage>
        <taxon>Bacteria</taxon>
        <taxon>Bacillati</taxon>
        <taxon>Actinomycetota</taxon>
        <taxon>Actinomycetes</taxon>
        <taxon>Mycobacteriales</taxon>
        <taxon>Gordoniaceae</taxon>
        <taxon>Gordonia</taxon>
    </lineage>
</organism>
<proteinExistence type="inferred from homology"/>
<dbReference type="PANTHER" id="PTHR12599">
    <property type="entry name" value="PTERIN-4-ALPHA-CARBINOLAMINE DEHYDRATASE"/>
    <property type="match status" value="1"/>
</dbReference>
<dbReference type="InterPro" id="IPR001533">
    <property type="entry name" value="Pterin_deHydtase"/>
</dbReference>
<evidence type="ECO:0000256" key="3">
    <source>
        <dbReference type="ARBA" id="ARBA00013252"/>
    </source>
</evidence>
<comment type="similarity">
    <text evidence="2">Belongs to the pterin-4-alpha-carbinolamine dehydratase family.</text>
</comment>
<dbReference type="SUPFAM" id="SSF55248">
    <property type="entry name" value="PCD-like"/>
    <property type="match status" value="1"/>
</dbReference>
<dbReference type="EMBL" id="CP045809">
    <property type="protein sequence ID" value="QHN33873.1"/>
    <property type="molecule type" value="Genomic_DNA"/>
</dbReference>
<dbReference type="EC" id="4.2.1.96" evidence="3"/>
<comment type="catalytic activity">
    <reaction evidence="1">
        <text>(4aS,6R)-4a-hydroxy-L-erythro-5,6,7,8-tetrahydrobiopterin = (6R)-L-erythro-6,7-dihydrobiopterin + H2O</text>
        <dbReference type="Rhea" id="RHEA:11920"/>
        <dbReference type="ChEBI" id="CHEBI:15377"/>
        <dbReference type="ChEBI" id="CHEBI:15642"/>
        <dbReference type="ChEBI" id="CHEBI:43120"/>
        <dbReference type="EC" id="4.2.1.96"/>
    </reaction>
</comment>
<evidence type="ECO:0000256" key="2">
    <source>
        <dbReference type="ARBA" id="ARBA00006472"/>
    </source>
</evidence>
<protein>
    <recommendedName>
        <fullName evidence="4">Putative pterin-4-alpha-carbinolamine dehydratase</fullName>
        <ecNumber evidence="3">4.2.1.96</ecNumber>
    </recommendedName>
</protein>
<evidence type="ECO:0000313" key="7">
    <source>
        <dbReference type="Proteomes" id="UP001059836"/>
    </source>
</evidence>
<sequence>MSDLPISEDEAAHSVSAPWRVSDGALVAEFATTDMARGGEFVARIIAAAEELNHHPDIDIRYATVRLGLLTHSVGALTELDVELARSISAIAAELGIG</sequence>
<dbReference type="CDD" id="cd00488">
    <property type="entry name" value="PCD_DCoH"/>
    <property type="match status" value="1"/>
</dbReference>
<dbReference type="Pfam" id="PF01329">
    <property type="entry name" value="Pterin_4a"/>
    <property type="match status" value="1"/>
</dbReference>
<reference evidence="6" key="1">
    <citation type="journal article" date="2021" name="Nat. Microbiol.">
        <title>Cocultivation of an ultrasmall environmental parasitic bacterium with lytic ability against bacteria associated with wastewater foams.</title>
        <authorList>
            <person name="Batinovic S."/>
            <person name="Rose J.J.A."/>
            <person name="Ratcliffe J."/>
            <person name="Seviour R.J."/>
            <person name="Petrovski S."/>
        </authorList>
    </citation>
    <scope>NUCLEOTIDE SEQUENCE</scope>
    <source>
        <strain evidence="6">CON9</strain>
    </source>
</reference>
<dbReference type="Proteomes" id="UP001059836">
    <property type="component" value="Chromosome"/>
</dbReference>
<dbReference type="PANTHER" id="PTHR12599:SF0">
    <property type="entry name" value="PTERIN-4-ALPHA-CARBINOLAMINE DEHYDRATASE"/>
    <property type="match status" value="1"/>
</dbReference>
<accession>A0ABX6ID92</accession>